<gene>
    <name evidence="1" type="ORF">N1F79_14255</name>
</gene>
<reference evidence="1 2" key="1">
    <citation type="submission" date="2022-09" db="EMBL/GenBank/DDBJ databases">
        <title>Genome sequencing of Flavivirga sp. MEBiC05379.</title>
        <authorList>
            <person name="Oh H.-M."/>
            <person name="Kwon K.K."/>
            <person name="Park M.J."/>
            <person name="Yang S.-H."/>
        </authorList>
    </citation>
    <scope>NUCLEOTIDE SEQUENCE [LARGE SCALE GENOMIC DNA]</scope>
    <source>
        <strain evidence="1 2">MEBiC05379</strain>
    </source>
</reference>
<protein>
    <recommendedName>
        <fullName evidence="3">DUF4440 domain-containing protein</fullName>
    </recommendedName>
</protein>
<dbReference type="EMBL" id="JAODOP010000004">
    <property type="protein sequence ID" value="MEF3834297.1"/>
    <property type="molecule type" value="Genomic_DNA"/>
</dbReference>
<dbReference type="SUPFAM" id="SSF54427">
    <property type="entry name" value="NTF2-like"/>
    <property type="match status" value="1"/>
</dbReference>
<proteinExistence type="predicted"/>
<accession>A0ABU7XWL9</accession>
<evidence type="ECO:0008006" key="3">
    <source>
        <dbReference type="Google" id="ProtNLM"/>
    </source>
</evidence>
<comment type="caution">
    <text evidence="1">The sequence shown here is derived from an EMBL/GenBank/DDBJ whole genome shotgun (WGS) entry which is preliminary data.</text>
</comment>
<organism evidence="1 2">
    <name type="scientific">Flavivirga spongiicola</name>
    <dbReference type="NCBI Taxonomy" id="421621"/>
    <lineage>
        <taxon>Bacteria</taxon>
        <taxon>Pseudomonadati</taxon>
        <taxon>Bacteroidota</taxon>
        <taxon>Flavobacteriia</taxon>
        <taxon>Flavobacteriales</taxon>
        <taxon>Flavobacteriaceae</taxon>
        <taxon>Flavivirga</taxon>
    </lineage>
</organism>
<dbReference type="Gene3D" id="3.10.450.50">
    <property type="match status" value="1"/>
</dbReference>
<evidence type="ECO:0000313" key="1">
    <source>
        <dbReference type="EMBL" id="MEF3834297.1"/>
    </source>
</evidence>
<name>A0ABU7XWL9_9FLAO</name>
<dbReference type="RefSeq" id="WP_303306628.1">
    <property type="nucleotide sequence ID" value="NZ_JAODOP010000004.1"/>
</dbReference>
<dbReference type="Proteomes" id="UP001337305">
    <property type="component" value="Unassembled WGS sequence"/>
</dbReference>
<sequence length="165" mass="19552">MKNIKPLVFFGLILLFNITSGCQRQKKDRVEKPVNTSISDLEATIEKEIDSFYTVYKRFDYDWIDFFEDEFTNVFPDTPIRKISKDSTKAIWKRIYDKYDVQLLSHGKPSFITSEEMVISHNSFNEIFINKQSQDTIKNVGTYIIAWKRQPDNSWKIVFETVQNN</sequence>
<dbReference type="InterPro" id="IPR032710">
    <property type="entry name" value="NTF2-like_dom_sf"/>
</dbReference>
<dbReference type="PROSITE" id="PS51257">
    <property type="entry name" value="PROKAR_LIPOPROTEIN"/>
    <property type="match status" value="1"/>
</dbReference>
<evidence type="ECO:0000313" key="2">
    <source>
        <dbReference type="Proteomes" id="UP001337305"/>
    </source>
</evidence>
<keyword evidence="2" id="KW-1185">Reference proteome</keyword>